<name>A0ABX1FAZ0_9PSEU</name>
<comment type="similarity">
    <text evidence="1">Belongs to the barstar family.</text>
</comment>
<proteinExistence type="inferred from homology"/>
<comment type="caution">
    <text evidence="3">The sequence shown here is derived from an EMBL/GenBank/DDBJ whole genome shotgun (WGS) entry which is preliminary data.</text>
</comment>
<feature type="domain" description="N-acetyltransferase" evidence="2">
    <location>
        <begin position="432"/>
        <end position="580"/>
    </location>
</feature>
<dbReference type="InterPro" id="IPR000468">
    <property type="entry name" value="Barstar"/>
</dbReference>
<evidence type="ECO:0000313" key="3">
    <source>
        <dbReference type="EMBL" id="NKE56080.1"/>
    </source>
</evidence>
<dbReference type="Pfam" id="PF08445">
    <property type="entry name" value="FR47"/>
    <property type="match status" value="1"/>
</dbReference>
<dbReference type="InterPro" id="IPR035905">
    <property type="entry name" value="Barstar-like_sf"/>
</dbReference>
<dbReference type="SUPFAM" id="SSF52038">
    <property type="entry name" value="Barstar-related"/>
    <property type="match status" value="1"/>
</dbReference>
<accession>A0ABX1FAZ0</accession>
<dbReference type="InterPro" id="IPR016181">
    <property type="entry name" value="Acyl_CoA_acyltransferase"/>
</dbReference>
<dbReference type="Pfam" id="PF01337">
    <property type="entry name" value="Barstar"/>
    <property type="match status" value="1"/>
</dbReference>
<dbReference type="EMBL" id="VSRL01000009">
    <property type="protein sequence ID" value="NKE56080.1"/>
    <property type="molecule type" value="Genomic_DNA"/>
</dbReference>
<dbReference type="InterPro" id="IPR000182">
    <property type="entry name" value="GNAT_dom"/>
</dbReference>
<dbReference type="RefSeq" id="WP_167970456.1">
    <property type="nucleotide sequence ID" value="NZ_VSRL01000009.1"/>
</dbReference>
<dbReference type="InterPro" id="IPR013653">
    <property type="entry name" value="GCN5-like_dom"/>
</dbReference>
<keyword evidence="4" id="KW-1185">Reference proteome</keyword>
<reference evidence="3 4" key="1">
    <citation type="submission" date="2019-08" db="EMBL/GenBank/DDBJ databases">
        <title>Lentzea from Indian Himalayas.</title>
        <authorList>
            <person name="Mandal S."/>
            <person name="Mallick Gupta A."/>
            <person name="Maiti P.K."/>
            <person name="Sarkar J."/>
            <person name="Mandal S."/>
        </authorList>
    </citation>
    <scope>NUCLEOTIDE SEQUENCE [LARGE SCALE GENOMIC DNA]</scope>
    <source>
        <strain evidence="3 4">PSKA42</strain>
    </source>
</reference>
<dbReference type="SUPFAM" id="SSF55729">
    <property type="entry name" value="Acyl-CoA N-acyltransferases (Nat)"/>
    <property type="match status" value="1"/>
</dbReference>
<dbReference type="Gene3D" id="3.40.630.30">
    <property type="match status" value="1"/>
</dbReference>
<dbReference type="Proteomes" id="UP001515943">
    <property type="component" value="Unassembled WGS sequence"/>
</dbReference>
<gene>
    <name evidence="3" type="ORF">FXN61_04240</name>
</gene>
<protein>
    <recommendedName>
        <fullName evidence="2">N-acetyltransferase domain-containing protein</fullName>
    </recommendedName>
</protein>
<dbReference type="PROSITE" id="PS51186">
    <property type="entry name" value="GNAT"/>
    <property type="match status" value="1"/>
</dbReference>
<sequence length="580" mass="64444">MNFPFRYELVEAVEDEFVNTVAGEVLARAVDVDGWCADVLLPERRTLVLRGSPLEAPVGDLAVALRYHDDSMDWWDLVDPVVHATLPDGDVVLSAAVCLRDDRPARPRKKARPAQYRLFEGERFAGTCRTVDGLPEDEPRYRWPAVTLIGCDRPDRIRDLVAVNDWGGIRALDHDGRPMSFAMIKFVVTDIRPSVLGNDLLDVVLDQSSVTWSPGYYRERPGPASRPVWELWRDGVPEKKNLWAPFDSAGRRAWLDLTHGNQRPAADQTGVHHLDGRFATDREGLHLALGEAMAGPGGYFGRNIDEIADCLDFTEFTLVWHDAHVAHDADRDYFTRVLEKLRAFGATVELDSTLDGLVAADGLAALRKLTERWCRTWAKAAGLTVHEARERHTWIVDVNRPGWRYERIVTDTSAEVRWAAAEMALSPDPEWLTTPTNSPEAVTRAIMHEGLWIRPPETFLRRDLAGHPAPPAPDGYEVTVKRGDVISVEVTWNGSAVASGLIAVVDEDAAPHRIKTTPEHRRRGLGSVVMGALVREAIAAGATTGLLFATEDGLPLYRKLGWETVSDVVIASNTEGNHDQ</sequence>
<evidence type="ECO:0000256" key="1">
    <source>
        <dbReference type="ARBA" id="ARBA00006845"/>
    </source>
</evidence>
<dbReference type="Gene3D" id="3.30.370.10">
    <property type="entry name" value="Barstar-like"/>
    <property type="match status" value="1"/>
</dbReference>
<evidence type="ECO:0000313" key="4">
    <source>
        <dbReference type="Proteomes" id="UP001515943"/>
    </source>
</evidence>
<evidence type="ECO:0000259" key="2">
    <source>
        <dbReference type="PROSITE" id="PS51186"/>
    </source>
</evidence>
<organism evidence="3 4">
    <name type="scientific">Lentzea indica</name>
    <dbReference type="NCBI Taxonomy" id="2604800"/>
    <lineage>
        <taxon>Bacteria</taxon>
        <taxon>Bacillati</taxon>
        <taxon>Actinomycetota</taxon>
        <taxon>Actinomycetes</taxon>
        <taxon>Pseudonocardiales</taxon>
        <taxon>Pseudonocardiaceae</taxon>
        <taxon>Lentzea</taxon>
    </lineage>
</organism>